<proteinExistence type="predicted"/>
<comment type="caution">
    <text evidence="1">The sequence shown here is derived from an EMBL/GenBank/DDBJ whole genome shotgun (WGS) entry which is preliminary data.</text>
</comment>
<protein>
    <submittedName>
        <fullName evidence="1">Uncharacterized protein</fullName>
    </submittedName>
</protein>
<gene>
    <name evidence="1" type="ORF">BELL_0602g00070</name>
</gene>
<evidence type="ECO:0000313" key="2">
    <source>
        <dbReference type="Proteomes" id="UP000297229"/>
    </source>
</evidence>
<reference evidence="1 2" key="1">
    <citation type="submission" date="2017-12" db="EMBL/GenBank/DDBJ databases">
        <title>Comparative genomics of Botrytis spp.</title>
        <authorList>
            <person name="Valero-Jimenez C.A."/>
            <person name="Tapia P."/>
            <person name="Veloso J."/>
            <person name="Silva-Moreno E."/>
            <person name="Staats M."/>
            <person name="Valdes J.H."/>
            <person name="Van Kan J.A.L."/>
        </authorList>
    </citation>
    <scope>NUCLEOTIDE SEQUENCE [LARGE SCALE GENOMIC DNA]</scope>
    <source>
        <strain evidence="1 2">Be9601</strain>
    </source>
</reference>
<keyword evidence="2" id="KW-1185">Reference proteome</keyword>
<dbReference type="Proteomes" id="UP000297229">
    <property type="component" value="Unassembled WGS sequence"/>
</dbReference>
<name>A0A4Z1JC09_9HELO</name>
<organism evidence="1 2">
    <name type="scientific">Botrytis elliptica</name>
    <dbReference type="NCBI Taxonomy" id="278938"/>
    <lineage>
        <taxon>Eukaryota</taxon>
        <taxon>Fungi</taxon>
        <taxon>Dikarya</taxon>
        <taxon>Ascomycota</taxon>
        <taxon>Pezizomycotina</taxon>
        <taxon>Leotiomycetes</taxon>
        <taxon>Helotiales</taxon>
        <taxon>Sclerotiniaceae</taxon>
        <taxon>Botrytis</taxon>
    </lineage>
</organism>
<dbReference type="EMBL" id="PQXM01000600">
    <property type="protein sequence ID" value="TGO71251.1"/>
    <property type="molecule type" value="Genomic_DNA"/>
</dbReference>
<accession>A0A4Z1JC09</accession>
<sequence>MQRNNIRLLFLLPQKLRHTPRDKRIGNAVEAIFSQTILLCDFLIDGVGGDVLWNRGVELRVEDCDVAGAREVGDAVLDDGEGRGVVQRSQIGQGFEVVEGFPGDGLAGLVGAAVDDAVAGEGDVGELGDGWEGGVVD</sequence>
<evidence type="ECO:0000313" key="1">
    <source>
        <dbReference type="EMBL" id="TGO71251.1"/>
    </source>
</evidence>
<dbReference type="AlphaFoldDB" id="A0A4Z1JC09"/>